<feature type="non-terminal residue" evidence="1">
    <location>
        <position position="320"/>
    </location>
</feature>
<comment type="caution">
    <text evidence="1">The sequence shown here is derived from an EMBL/GenBank/DDBJ whole genome shotgun (WGS) entry which is preliminary data.</text>
</comment>
<dbReference type="EMBL" id="CAJVQC010003887">
    <property type="protein sequence ID" value="CAG8533443.1"/>
    <property type="molecule type" value="Genomic_DNA"/>
</dbReference>
<protein>
    <submittedName>
        <fullName evidence="1">11432_t:CDS:1</fullName>
    </submittedName>
</protein>
<reference evidence="1" key="1">
    <citation type="submission" date="2021-06" db="EMBL/GenBank/DDBJ databases">
        <authorList>
            <person name="Kallberg Y."/>
            <person name="Tangrot J."/>
            <person name="Rosling A."/>
        </authorList>
    </citation>
    <scope>NUCLEOTIDE SEQUENCE</scope>
    <source>
        <strain evidence="1">MA461A</strain>
    </source>
</reference>
<name>A0ACA9LJM7_9GLOM</name>
<sequence length="320" mass="37189">MIFDFEEFVYIEEKTVALVVVIVQIFYIKKLIFEVDLVEMLKSIGVKVKKTKLRQELKARTKKLEETISYYSVKIDKLNTIIVELEKNKTVIAKLESENTEFRDRITKIEQRQMLSDNVSKLSIEIDTSLPEELIPEMVAKQSESLLIFSEKKRPQVLDLITQLYNSTSSKILTNSDSREVFSKKKICSEQDSKCKKRKGINKLKQELFTSELSIQENKISQKALYYLAQLCDKTFNTKDKANQANQEEILCYFKETISNSSDNLLLVSQITPIKANNVYDDVYFDEDLQEETNKNKSDSKNNSSVSEEEILDKLDNNKY</sequence>
<dbReference type="Proteomes" id="UP000789920">
    <property type="component" value="Unassembled WGS sequence"/>
</dbReference>
<organism evidence="1 2">
    <name type="scientific">Racocetra persica</name>
    <dbReference type="NCBI Taxonomy" id="160502"/>
    <lineage>
        <taxon>Eukaryota</taxon>
        <taxon>Fungi</taxon>
        <taxon>Fungi incertae sedis</taxon>
        <taxon>Mucoromycota</taxon>
        <taxon>Glomeromycotina</taxon>
        <taxon>Glomeromycetes</taxon>
        <taxon>Diversisporales</taxon>
        <taxon>Gigasporaceae</taxon>
        <taxon>Racocetra</taxon>
    </lineage>
</organism>
<proteinExistence type="predicted"/>
<evidence type="ECO:0000313" key="1">
    <source>
        <dbReference type="EMBL" id="CAG8533443.1"/>
    </source>
</evidence>
<accession>A0ACA9LJM7</accession>
<evidence type="ECO:0000313" key="2">
    <source>
        <dbReference type="Proteomes" id="UP000789920"/>
    </source>
</evidence>
<gene>
    <name evidence="1" type="ORF">RPERSI_LOCUS3241</name>
</gene>
<keyword evidence="2" id="KW-1185">Reference proteome</keyword>